<name>A0ABV6DCB7_9HYPH</name>
<dbReference type="RefSeq" id="WP_261522293.1">
    <property type="nucleotide sequence ID" value="NZ_JAODNW010000024.1"/>
</dbReference>
<evidence type="ECO:0000259" key="2">
    <source>
        <dbReference type="Pfam" id="PF00857"/>
    </source>
</evidence>
<comment type="caution">
    <text evidence="3">The sequence shown here is derived from an EMBL/GenBank/DDBJ whole genome shotgun (WGS) entry which is preliminary data.</text>
</comment>
<dbReference type="CDD" id="cd01014">
    <property type="entry name" value="nicotinamidase_related"/>
    <property type="match status" value="1"/>
</dbReference>
<keyword evidence="1 3" id="KW-0378">Hydrolase</keyword>
<sequence>MALRPEKTALILIDVQSAFVERERAGERRNNPGALDNMVRLLEAFRARGLAVFHVRHASTEAHSLLRPERPGFQPIEAVRERAGEPVFVKNVNSAFIGTGLEEGLRRDDARTLVLAGITTNHCVETTARMAGNLGFDTRLVEDACYTFDRIGHGGQRETAEAIHAMTLSNLDGEFATIETTNSVLAALNASAAA</sequence>
<dbReference type="EC" id="3.-.-.-" evidence="3"/>
<keyword evidence="4" id="KW-1185">Reference proteome</keyword>
<dbReference type="GO" id="GO:0016787">
    <property type="term" value="F:hydrolase activity"/>
    <property type="evidence" value="ECO:0007669"/>
    <property type="project" value="UniProtKB-KW"/>
</dbReference>
<evidence type="ECO:0000313" key="4">
    <source>
        <dbReference type="Proteomes" id="UP001589755"/>
    </source>
</evidence>
<evidence type="ECO:0000313" key="3">
    <source>
        <dbReference type="EMBL" id="MFC0210308.1"/>
    </source>
</evidence>
<dbReference type="Gene3D" id="3.40.50.850">
    <property type="entry name" value="Isochorismatase-like"/>
    <property type="match status" value="1"/>
</dbReference>
<dbReference type="Pfam" id="PF00857">
    <property type="entry name" value="Isochorismatase"/>
    <property type="match status" value="1"/>
</dbReference>
<feature type="domain" description="Isochorismatase-like" evidence="2">
    <location>
        <begin position="8"/>
        <end position="181"/>
    </location>
</feature>
<proteinExistence type="predicted"/>
<evidence type="ECO:0000256" key="1">
    <source>
        <dbReference type="ARBA" id="ARBA00022801"/>
    </source>
</evidence>
<dbReference type="EMBL" id="JBHLXD010000047">
    <property type="protein sequence ID" value="MFC0210308.1"/>
    <property type="molecule type" value="Genomic_DNA"/>
</dbReference>
<dbReference type="SUPFAM" id="SSF52499">
    <property type="entry name" value="Isochorismatase-like hydrolases"/>
    <property type="match status" value="1"/>
</dbReference>
<organism evidence="3 4">
    <name type="scientific">Chelativorans intermedius</name>
    <dbReference type="NCBI Taxonomy" id="515947"/>
    <lineage>
        <taxon>Bacteria</taxon>
        <taxon>Pseudomonadati</taxon>
        <taxon>Pseudomonadota</taxon>
        <taxon>Alphaproteobacteria</taxon>
        <taxon>Hyphomicrobiales</taxon>
        <taxon>Phyllobacteriaceae</taxon>
        <taxon>Chelativorans</taxon>
    </lineage>
</organism>
<dbReference type="PANTHER" id="PTHR43540:SF1">
    <property type="entry name" value="ISOCHORISMATASE HYDROLASE"/>
    <property type="match status" value="1"/>
</dbReference>
<dbReference type="InterPro" id="IPR000868">
    <property type="entry name" value="Isochorismatase-like_dom"/>
</dbReference>
<reference evidence="3 4" key="1">
    <citation type="submission" date="2024-09" db="EMBL/GenBank/DDBJ databases">
        <authorList>
            <person name="Sun Q."/>
            <person name="Mori K."/>
        </authorList>
    </citation>
    <scope>NUCLEOTIDE SEQUENCE [LARGE SCALE GENOMIC DNA]</scope>
    <source>
        <strain evidence="3 4">CCM 8543</strain>
    </source>
</reference>
<gene>
    <name evidence="3" type="ORF">ACFFJ2_18065</name>
</gene>
<dbReference type="InterPro" id="IPR050272">
    <property type="entry name" value="Isochorismatase-like_hydrls"/>
</dbReference>
<dbReference type="InterPro" id="IPR036380">
    <property type="entry name" value="Isochorismatase-like_sf"/>
</dbReference>
<dbReference type="PANTHER" id="PTHR43540">
    <property type="entry name" value="PEROXYUREIDOACRYLATE/UREIDOACRYLATE AMIDOHYDROLASE-RELATED"/>
    <property type="match status" value="1"/>
</dbReference>
<protein>
    <submittedName>
        <fullName evidence="3">Cysteine hydrolase family protein</fullName>
        <ecNumber evidence="3">3.-.-.-</ecNumber>
    </submittedName>
</protein>
<accession>A0ABV6DCB7</accession>
<dbReference type="Proteomes" id="UP001589755">
    <property type="component" value="Unassembled WGS sequence"/>
</dbReference>